<keyword evidence="4" id="KW-0175">Coiled coil</keyword>
<name>A0A5N6IMH3_9EURO</name>
<dbReference type="Proteomes" id="UP000326289">
    <property type="component" value="Unassembled WGS sequence"/>
</dbReference>
<evidence type="ECO:0000313" key="5">
    <source>
        <dbReference type="EMBL" id="KAB8267110.1"/>
    </source>
</evidence>
<gene>
    <name evidence="5" type="ORF">BDV30DRAFT_244632</name>
</gene>
<sequence>MFFKNYLAKKFEPLLEHLENKLEQEGEWQKAQKLRHKQFEWQSYCPELFETHSNIHFKRQLEADPSLADVLVTEMQSVQKQLQDINRDIWMAERDIESVLRDIPAGPFKRALCACRQTQYYSVAKISQDLCVAKDFHIFETEDYPFSITQCTTFSGTSGDCDSSLFEISNITIKNWTGDVGSSYAAYMDCSEASGGCKDITITGFNVTNSTSGEVVTKYRGSDVSSTHGFTCS</sequence>
<feature type="coiled-coil region" evidence="4">
    <location>
        <begin position="68"/>
        <end position="95"/>
    </location>
</feature>
<accession>A0A5N6IMH3</accession>
<evidence type="ECO:0000256" key="4">
    <source>
        <dbReference type="SAM" id="Coils"/>
    </source>
</evidence>
<dbReference type="AlphaFoldDB" id="A0A5N6IMH3"/>
<dbReference type="GO" id="GO:0005576">
    <property type="term" value="C:extracellular region"/>
    <property type="evidence" value="ECO:0007669"/>
    <property type="project" value="UniProtKB-SubCell"/>
</dbReference>
<organism evidence="5 6">
    <name type="scientific">Aspergillus minisclerotigenes</name>
    <dbReference type="NCBI Taxonomy" id="656917"/>
    <lineage>
        <taxon>Eukaryota</taxon>
        <taxon>Fungi</taxon>
        <taxon>Dikarya</taxon>
        <taxon>Ascomycota</taxon>
        <taxon>Pezizomycotina</taxon>
        <taxon>Eurotiomycetes</taxon>
        <taxon>Eurotiomycetidae</taxon>
        <taxon>Eurotiales</taxon>
        <taxon>Aspergillaceae</taxon>
        <taxon>Aspergillus</taxon>
        <taxon>Aspergillus subgen. Circumdati</taxon>
    </lineage>
</organism>
<dbReference type="InterPro" id="IPR011050">
    <property type="entry name" value="Pectin_lyase_fold/virulence"/>
</dbReference>
<dbReference type="PANTHER" id="PTHR31736">
    <property type="match status" value="1"/>
</dbReference>
<dbReference type="InterPro" id="IPR012334">
    <property type="entry name" value="Pectin_lyas_fold"/>
</dbReference>
<keyword evidence="6" id="KW-1185">Reference proteome</keyword>
<evidence type="ECO:0000256" key="3">
    <source>
        <dbReference type="ARBA" id="ARBA00022729"/>
    </source>
</evidence>
<reference evidence="5 6" key="1">
    <citation type="submission" date="2019-04" db="EMBL/GenBank/DDBJ databases">
        <title>Fungal friends and foes A comparative genomics study of 23 Aspergillus species from section Flavi.</title>
        <authorList>
            <consortium name="DOE Joint Genome Institute"/>
            <person name="Kjaerbolling I."/>
            <person name="Vesth T.C."/>
            <person name="Frisvad J.C."/>
            <person name="Nybo J.L."/>
            <person name="Theobald S."/>
            <person name="Kildgaard S."/>
            <person name="Petersen T.I."/>
            <person name="Kuo A."/>
            <person name="Sato A."/>
            <person name="Lyhne E.K."/>
            <person name="Kogle M.E."/>
            <person name="Wiebenga A."/>
            <person name="Kun R.S."/>
            <person name="Lubbers R.J."/>
            <person name="Makela M.R."/>
            <person name="Barry K."/>
            <person name="Chovatia M."/>
            <person name="Clum A."/>
            <person name="Daum C."/>
            <person name="Haridas S."/>
            <person name="He G."/>
            <person name="LaButti K."/>
            <person name="Lipzen A."/>
            <person name="Mondo S."/>
            <person name="Pangilinan J."/>
            <person name="Riley R."/>
            <person name="Salamov A."/>
            <person name="Simmons B.A."/>
            <person name="Magnuson J.K."/>
            <person name="Henrissat B."/>
            <person name="Mortensen U.H."/>
            <person name="Larsen T.O."/>
            <person name="De vries R.P."/>
            <person name="Grigoriev I.V."/>
            <person name="Machida M."/>
            <person name="Baker S.E."/>
            <person name="Andersen M.R."/>
        </authorList>
    </citation>
    <scope>NUCLEOTIDE SEQUENCE [LARGE SCALE GENOMIC DNA]</scope>
    <source>
        <strain evidence="5 6">CBS 117635</strain>
    </source>
</reference>
<dbReference type="EMBL" id="ML732917">
    <property type="protein sequence ID" value="KAB8267110.1"/>
    <property type="molecule type" value="Genomic_DNA"/>
</dbReference>
<evidence type="ECO:0000256" key="1">
    <source>
        <dbReference type="ARBA" id="ARBA00004613"/>
    </source>
</evidence>
<proteinExistence type="predicted"/>
<dbReference type="SUPFAM" id="SSF51126">
    <property type="entry name" value="Pectin lyase-like"/>
    <property type="match status" value="1"/>
</dbReference>
<dbReference type="PANTHER" id="PTHR31736:SF8">
    <property type="entry name" value="PUTATIVE (AFU_ORTHOLOGUE AFUA_7G06410)-RELATED"/>
    <property type="match status" value="1"/>
</dbReference>
<evidence type="ECO:0000256" key="2">
    <source>
        <dbReference type="ARBA" id="ARBA00022525"/>
    </source>
</evidence>
<keyword evidence="2" id="KW-0964">Secreted</keyword>
<evidence type="ECO:0000313" key="6">
    <source>
        <dbReference type="Proteomes" id="UP000326289"/>
    </source>
</evidence>
<protein>
    <submittedName>
        <fullName evidence="5">Uncharacterized protein</fullName>
    </submittedName>
</protein>
<keyword evidence="3" id="KW-0732">Signal</keyword>
<dbReference type="Gene3D" id="2.160.20.10">
    <property type="entry name" value="Single-stranded right-handed beta-helix, Pectin lyase-like"/>
    <property type="match status" value="1"/>
</dbReference>
<comment type="subcellular location">
    <subcellularLocation>
        <location evidence="1">Secreted</location>
    </subcellularLocation>
</comment>